<sequence length="385" mass="42579">MRHPLQNHPGIVGRRDLPVRARWWNLQLDRKHRGQVSTAVISTGTLGALALAMVLFADVGLVAQLEAAGGDPGAALAAASRGQIGFWIIGGVFASGCLALAVSLYLSALRRPLREQRRYYALRGLEAPDERLRRALRTSAGWSHLKSIWPLTLEVLPSSEGMTPRQVRSFRTLPLMSAEENRDGLASDWGILHAQHARATIDEYLSMGVHSHGFAMAFHLGDPDALDSLAALADMPTTRLLEIGIAHEGRPPQLLWGWDLVRTAVIVRQSESAGYLDRETAIDLLEEITDHIVALFPTEQELLENCQLGFALWAGPERRAEVRERKRLDAEYLAGEWPAVLGPWPSPSGRPLPPAMAEGFARDLHPREDDEDDEDYEADEDGSRR</sequence>
<keyword evidence="2" id="KW-0472">Membrane</keyword>
<dbReference type="PATRIC" id="fig|396014.3.peg.1345"/>
<proteinExistence type="predicted"/>
<protein>
    <recommendedName>
        <fullName evidence="3">DUF1266 domain-containing protein</fullName>
    </recommendedName>
</protein>
<feature type="compositionally biased region" description="Acidic residues" evidence="1">
    <location>
        <begin position="369"/>
        <end position="385"/>
    </location>
</feature>
<dbReference type="OrthoDB" id="787383at2"/>
<gene>
    <name evidence="4" type="ORF">BF93_14990</name>
</gene>
<keyword evidence="2" id="KW-0812">Transmembrane</keyword>
<dbReference type="Proteomes" id="UP000023067">
    <property type="component" value="Unassembled WGS sequence"/>
</dbReference>
<organism evidence="4 5">
    <name type="scientific">Brachybacterium phenoliresistens</name>
    <dbReference type="NCBI Taxonomy" id="396014"/>
    <lineage>
        <taxon>Bacteria</taxon>
        <taxon>Bacillati</taxon>
        <taxon>Actinomycetota</taxon>
        <taxon>Actinomycetes</taxon>
        <taxon>Micrococcales</taxon>
        <taxon>Dermabacteraceae</taxon>
        <taxon>Brachybacterium</taxon>
    </lineage>
</organism>
<accession>Z9JVM4</accession>
<dbReference type="STRING" id="396014.BF93_14990"/>
<comment type="caution">
    <text evidence="4">The sequence shown here is derived from an EMBL/GenBank/DDBJ whole genome shotgun (WGS) entry which is preliminary data.</text>
</comment>
<dbReference type="AlphaFoldDB" id="Z9JVM4"/>
<evidence type="ECO:0000313" key="5">
    <source>
        <dbReference type="Proteomes" id="UP000023067"/>
    </source>
</evidence>
<feature type="transmembrane region" description="Helical" evidence="2">
    <location>
        <begin position="39"/>
        <end position="64"/>
    </location>
</feature>
<dbReference type="Pfam" id="PF06889">
    <property type="entry name" value="DUF1266"/>
    <property type="match status" value="1"/>
</dbReference>
<keyword evidence="2" id="KW-1133">Transmembrane helix</keyword>
<evidence type="ECO:0000256" key="2">
    <source>
        <dbReference type="SAM" id="Phobius"/>
    </source>
</evidence>
<name>Z9JVM4_9MICO</name>
<feature type="region of interest" description="Disordered" evidence="1">
    <location>
        <begin position="342"/>
        <end position="385"/>
    </location>
</feature>
<reference evidence="4 5" key="1">
    <citation type="submission" date="2014-02" db="EMBL/GenBank/DDBJ databases">
        <title>Genome sequence of Brachybacterium phenoliresistens strain W13A50.</title>
        <authorList>
            <person name="Wang X."/>
        </authorList>
    </citation>
    <scope>NUCLEOTIDE SEQUENCE [LARGE SCALE GENOMIC DNA]</scope>
    <source>
        <strain evidence="4 5">W13A50</strain>
    </source>
</reference>
<dbReference type="RefSeq" id="WP_038371568.1">
    <property type="nucleotide sequence ID" value="NZ_KK069991.1"/>
</dbReference>
<feature type="domain" description="DUF1266" evidence="3">
    <location>
        <begin position="185"/>
        <end position="324"/>
    </location>
</feature>
<dbReference type="eggNOG" id="ENOG5032Q3H">
    <property type="taxonomic scope" value="Bacteria"/>
</dbReference>
<evidence type="ECO:0000259" key="3">
    <source>
        <dbReference type="Pfam" id="PF06889"/>
    </source>
</evidence>
<evidence type="ECO:0000313" key="4">
    <source>
        <dbReference type="EMBL" id="EWS81837.1"/>
    </source>
</evidence>
<dbReference type="EMBL" id="JDYK01000005">
    <property type="protein sequence ID" value="EWS81837.1"/>
    <property type="molecule type" value="Genomic_DNA"/>
</dbReference>
<keyword evidence="5" id="KW-1185">Reference proteome</keyword>
<feature type="transmembrane region" description="Helical" evidence="2">
    <location>
        <begin position="84"/>
        <end position="108"/>
    </location>
</feature>
<dbReference type="InterPro" id="IPR009677">
    <property type="entry name" value="DUF1266"/>
</dbReference>
<feature type="compositionally biased region" description="Pro residues" evidence="1">
    <location>
        <begin position="344"/>
        <end position="354"/>
    </location>
</feature>
<dbReference type="HOGENOM" id="CLU_796192_0_0_11"/>
<evidence type="ECO:0000256" key="1">
    <source>
        <dbReference type="SAM" id="MobiDB-lite"/>
    </source>
</evidence>